<feature type="region of interest" description="Disordered" evidence="1">
    <location>
        <begin position="45"/>
        <end position="76"/>
    </location>
</feature>
<proteinExistence type="predicted"/>
<reference evidence="2 3" key="1">
    <citation type="submission" date="2021-08" db="EMBL/GenBank/DDBJ databases">
        <title>Streptomyces sp. PTM05 isolated from lichen.</title>
        <authorList>
            <person name="Somphong A."/>
            <person name="Phongsopitanun W."/>
            <person name="Tanasupawat S."/>
        </authorList>
    </citation>
    <scope>NUCLEOTIDE SEQUENCE [LARGE SCALE GENOMIC DNA]</scope>
    <source>
        <strain evidence="2 3">Ptm05</strain>
    </source>
</reference>
<dbReference type="Proteomes" id="UP001198565">
    <property type="component" value="Unassembled WGS sequence"/>
</dbReference>
<accession>A0ABS7QSE6</accession>
<keyword evidence="3" id="KW-1185">Reference proteome</keyword>
<comment type="caution">
    <text evidence="2">The sequence shown here is derived from an EMBL/GenBank/DDBJ whole genome shotgun (WGS) entry which is preliminary data.</text>
</comment>
<dbReference type="EMBL" id="JAINVZ010000008">
    <property type="protein sequence ID" value="MBY8886115.1"/>
    <property type="molecule type" value="Genomic_DNA"/>
</dbReference>
<organism evidence="2 3">
    <name type="scientific">Streptantibioticus parmotrematis</name>
    <dbReference type="NCBI Taxonomy" id="2873249"/>
    <lineage>
        <taxon>Bacteria</taxon>
        <taxon>Bacillati</taxon>
        <taxon>Actinomycetota</taxon>
        <taxon>Actinomycetes</taxon>
        <taxon>Kitasatosporales</taxon>
        <taxon>Streptomycetaceae</taxon>
        <taxon>Streptantibioticus</taxon>
    </lineage>
</organism>
<protein>
    <submittedName>
        <fullName evidence="2">Uncharacterized protein</fullName>
    </submittedName>
</protein>
<evidence type="ECO:0000256" key="1">
    <source>
        <dbReference type="SAM" id="MobiDB-lite"/>
    </source>
</evidence>
<sequence length="107" mass="11586">MPPHRFHLARLLHGLVADLKEYMDDVIDAFEMVEGAGRSAVLAQHSVGEAEPDTERASRPTTPKSGSAEPGRWDQAAEISALRNELNRLREILDGGDKPSRSGAPAS</sequence>
<gene>
    <name evidence="2" type="ORF">K7472_14780</name>
</gene>
<evidence type="ECO:0000313" key="2">
    <source>
        <dbReference type="EMBL" id="MBY8886115.1"/>
    </source>
</evidence>
<evidence type="ECO:0000313" key="3">
    <source>
        <dbReference type="Proteomes" id="UP001198565"/>
    </source>
</evidence>
<name>A0ABS7QSE6_9ACTN</name>